<dbReference type="SUPFAM" id="SSF55021">
    <property type="entry name" value="ACT-like"/>
    <property type="match status" value="1"/>
</dbReference>
<dbReference type="InterPro" id="IPR045865">
    <property type="entry name" value="ACT-like_dom_sf"/>
</dbReference>
<dbReference type="Gene3D" id="3.40.50.720">
    <property type="entry name" value="NAD(P)-binding Rossmann-like Domain"/>
    <property type="match status" value="1"/>
</dbReference>
<dbReference type="SUPFAM" id="SSF48179">
    <property type="entry name" value="6-phosphogluconate dehydrogenase C-terminal domain-like"/>
    <property type="match status" value="1"/>
</dbReference>
<evidence type="ECO:0000259" key="12">
    <source>
        <dbReference type="PROSITE" id="PS51671"/>
    </source>
</evidence>
<keyword evidence="14" id="KW-1185">Reference proteome</keyword>
<dbReference type="EMBL" id="VDGH01000001">
    <property type="protein sequence ID" value="TQR16965.1"/>
    <property type="molecule type" value="Genomic_DNA"/>
</dbReference>
<keyword evidence="5" id="KW-0827">Tyrosine biosynthesis</keyword>
<dbReference type="AlphaFoldDB" id="A0A544THM5"/>
<dbReference type="PANTHER" id="PTHR21363">
    <property type="entry name" value="PREPHENATE DEHYDROGENASE"/>
    <property type="match status" value="1"/>
</dbReference>
<evidence type="ECO:0000313" key="14">
    <source>
        <dbReference type="Proteomes" id="UP000317316"/>
    </source>
</evidence>
<keyword evidence="6" id="KW-0028">Amino-acid biosynthesis</keyword>
<evidence type="ECO:0000256" key="5">
    <source>
        <dbReference type="ARBA" id="ARBA00022498"/>
    </source>
</evidence>
<evidence type="ECO:0000256" key="3">
    <source>
        <dbReference type="ARBA" id="ARBA00012068"/>
    </source>
</evidence>
<comment type="caution">
    <text evidence="13">The sequence shown here is derived from an EMBL/GenBank/DDBJ whole genome shotgun (WGS) entry which is preliminary data.</text>
</comment>
<dbReference type="InterPro" id="IPR036291">
    <property type="entry name" value="NAD(P)-bd_dom_sf"/>
</dbReference>
<evidence type="ECO:0000256" key="1">
    <source>
        <dbReference type="ARBA" id="ARBA00005067"/>
    </source>
</evidence>
<dbReference type="Proteomes" id="UP000317316">
    <property type="component" value="Unassembled WGS sequence"/>
</dbReference>
<keyword evidence="8" id="KW-0520">NAD</keyword>
<dbReference type="GO" id="GO:0008977">
    <property type="term" value="F:prephenate dehydrogenase (NAD+) activity"/>
    <property type="evidence" value="ECO:0007669"/>
    <property type="project" value="UniProtKB-EC"/>
</dbReference>
<keyword evidence="9" id="KW-0057">Aromatic amino acid biosynthesis</keyword>
<dbReference type="InterPro" id="IPR003099">
    <property type="entry name" value="Prephen_DH"/>
</dbReference>
<dbReference type="InterPro" id="IPR046825">
    <property type="entry name" value="PDH_C"/>
</dbReference>
<evidence type="ECO:0000313" key="13">
    <source>
        <dbReference type="EMBL" id="TQR16965.1"/>
    </source>
</evidence>
<dbReference type="InterPro" id="IPR008927">
    <property type="entry name" value="6-PGluconate_DH-like_C_sf"/>
</dbReference>
<name>A0A544THM5_9BACI</name>
<feature type="domain" description="ACT" evidence="12">
    <location>
        <begin position="296"/>
        <end position="366"/>
    </location>
</feature>
<evidence type="ECO:0000256" key="6">
    <source>
        <dbReference type="ARBA" id="ARBA00022605"/>
    </source>
</evidence>
<dbReference type="GO" id="GO:0006571">
    <property type="term" value="P:tyrosine biosynthetic process"/>
    <property type="evidence" value="ECO:0007669"/>
    <property type="project" value="UniProtKB-UniPathway"/>
</dbReference>
<accession>A0A544THM5</accession>
<dbReference type="InterPro" id="IPR050812">
    <property type="entry name" value="Preph/Arog_dehydrog"/>
</dbReference>
<dbReference type="FunFam" id="1.10.3660.10:FF:000003">
    <property type="entry name" value="Prephenate dehydrogenase"/>
    <property type="match status" value="1"/>
</dbReference>
<dbReference type="InterPro" id="IPR002912">
    <property type="entry name" value="ACT_dom"/>
</dbReference>
<dbReference type="InterPro" id="IPR046826">
    <property type="entry name" value="PDH_N"/>
</dbReference>
<evidence type="ECO:0000256" key="8">
    <source>
        <dbReference type="ARBA" id="ARBA00023027"/>
    </source>
</evidence>
<dbReference type="PANTHER" id="PTHR21363:SF0">
    <property type="entry name" value="PREPHENATE DEHYDROGENASE [NADP(+)]"/>
    <property type="match status" value="1"/>
</dbReference>
<comment type="similarity">
    <text evidence="2">Belongs to the prephenate/arogenate dehydrogenase family.</text>
</comment>
<dbReference type="Pfam" id="PF02153">
    <property type="entry name" value="PDH_N"/>
    <property type="match status" value="1"/>
</dbReference>
<protein>
    <recommendedName>
        <fullName evidence="4">Prephenate dehydrogenase</fullName>
        <ecNumber evidence="3">1.3.1.12</ecNumber>
    </recommendedName>
</protein>
<dbReference type="UniPathway" id="UPA00122">
    <property type="reaction ID" value="UER00961"/>
</dbReference>
<dbReference type="GO" id="GO:0004665">
    <property type="term" value="F:prephenate dehydrogenase (NADP+) activity"/>
    <property type="evidence" value="ECO:0007669"/>
    <property type="project" value="InterPro"/>
</dbReference>
<feature type="domain" description="Prephenate/arogenate dehydrogenase" evidence="11">
    <location>
        <begin position="3"/>
        <end position="291"/>
    </location>
</feature>
<evidence type="ECO:0000256" key="7">
    <source>
        <dbReference type="ARBA" id="ARBA00023002"/>
    </source>
</evidence>
<proteinExistence type="inferred from homology"/>
<organism evidence="13 14">
    <name type="scientific">Psychrobacillus lasiicapitis</name>
    <dbReference type="NCBI Taxonomy" id="1636719"/>
    <lineage>
        <taxon>Bacteria</taxon>
        <taxon>Bacillati</taxon>
        <taxon>Bacillota</taxon>
        <taxon>Bacilli</taxon>
        <taxon>Bacillales</taxon>
        <taxon>Bacillaceae</taxon>
        <taxon>Psychrobacillus</taxon>
    </lineage>
</organism>
<keyword evidence="7 13" id="KW-0560">Oxidoreductase</keyword>
<evidence type="ECO:0000256" key="2">
    <source>
        <dbReference type="ARBA" id="ARBA00007964"/>
    </source>
</evidence>
<dbReference type="OrthoDB" id="9802008at2"/>
<sequence>MKQTVFIIGLGLIGGSLALGLKRNNDVKVIGYDANTHALRTAKRIGVIDEMAVYMKDAAGFADIIIFATPVNETIRLMNELASWKLKEQVIVTDTGSTKNEIMKAAVTLKEQGITFIGGHPMAGSHKSGIEAARAHLFENAYYLLTPFPNESKDNMNRLSSLLGVTKAKVVQVSAEEHDHMTAVVSHFPHLVAASLVHQLAVENEQFPFTKQLAAGGFRDLTRIASSNPIMWRDITLQNRYELSNQLQAWIDEMIKLQNLLLQSDAEDIETYFRTAKKVRDELPINEQGAMFAVYDLYVDVPDYPGVISEITGYLAKDRISITNLRIVETRVDVFGILVISFQTMEDRAKAVECIAKNTTFETYIS</sequence>
<dbReference type="FunFam" id="3.40.50.720:FF:000208">
    <property type="entry name" value="Prephenate dehydrogenase"/>
    <property type="match status" value="1"/>
</dbReference>
<dbReference type="Gene3D" id="1.10.3660.10">
    <property type="entry name" value="6-phosphogluconate dehydrogenase C-terminal like domain"/>
    <property type="match status" value="1"/>
</dbReference>
<dbReference type="PROSITE" id="PS51671">
    <property type="entry name" value="ACT"/>
    <property type="match status" value="1"/>
</dbReference>
<dbReference type="NCBIfam" id="NF005107">
    <property type="entry name" value="PRK06545.1-5"/>
    <property type="match status" value="1"/>
</dbReference>
<evidence type="ECO:0000256" key="4">
    <source>
        <dbReference type="ARBA" id="ARBA00016891"/>
    </source>
</evidence>
<dbReference type="PROSITE" id="PS51176">
    <property type="entry name" value="PDH_ADH"/>
    <property type="match status" value="1"/>
</dbReference>
<gene>
    <name evidence="13" type="ORF">FG382_02085</name>
</gene>
<dbReference type="SUPFAM" id="SSF51735">
    <property type="entry name" value="NAD(P)-binding Rossmann-fold domains"/>
    <property type="match status" value="1"/>
</dbReference>
<reference evidence="13 14" key="1">
    <citation type="submission" date="2019-05" db="EMBL/GenBank/DDBJ databases">
        <title>Psychrobacillus vulpis sp. nov., a new species isolated from feces of a red fox that inhabits in The Tablas de Daimiel Natural Park, Albacete, Spain.</title>
        <authorList>
            <person name="Rodriguez M."/>
            <person name="Reina J.C."/>
            <person name="Bejar V."/>
            <person name="Llamas I."/>
        </authorList>
    </citation>
    <scope>NUCLEOTIDE SEQUENCE [LARGE SCALE GENOMIC DNA]</scope>
    <source>
        <strain evidence="13 14">NEAU-3TGS17</strain>
    </source>
</reference>
<dbReference type="EC" id="1.3.1.12" evidence="3"/>
<dbReference type="GO" id="GO:0070403">
    <property type="term" value="F:NAD+ binding"/>
    <property type="evidence" value="ECO:0007669"/>
    <property type="project" value="InterPro"/>
</dbReference>
<dbReference type="RefSeq" id="WP_142537208.1">
    <property type="nucleotide sequence ID" value="NZ_BMIE01000002.1"/>
</dbReference>
<evidence type="ECO:0000259" key="11">
    <source>
        <dbReference type="PROSITE" id="PS51176"/>
    </source>
</evidence>
<evidence type="ECO:0000256" key="9">
    <source>
        <dbReference type="ARBA" id="ARBA00023141"/>
    </source>
</evidence>
<evidence type="ECO:0000256" key="10">
    <source>
        <dbReference type="ARBA" id="ARBA00049260"/>
    </source>
</evidence>
<comment type="catalytic activity">
    <reaction evidence="10">
        <text>prephenate + NAD(+) = 3-(4-hydroxyphenyl)pyruvate + CO2 + NADH</text>
        <dbReference type="Rhea" id="RHEA:13869"/>
        <dbReference type="ChEBI" id="CHEBI:16526"/>
        <dbReference type="ChEBI" id="CHEBI:29934"/>
        <dbReference type="ChEBI" id="CHEBI:36242"/>
        <dbReference type="ChEBI" id="CHEBI:57540"/>
        <dbReference type="ChEBI" id="CHEBI:57945"/>
        <dbReference type="EC" id="1.3.1.12"/>
    </reaction>
</comment>
<dbReference type="Pfam" id="PF20463">
    <property type="entry name" value="PDH_C"/>
    <property type="match status" value="1"/>
</dbReference>
<comment type="pathway">
    <text evidence="1">Amino-acid biosynthesis; L-tyrosine biosynthesis; (4-hydroxyphenyl)pyruvate from prephenate (NAD(+) route): step 1/1.</text>
</comment>